<evidence type="ECO:0000256" key="2">
    <source>
        <dbReference type="SAM" id="Phobius"/>
    </source>
</evidence>
<dbReference type="GO" id="GO:0004721">
    <property type="term" value="F:phosphoprotein phosphatase activity"/>
    <property type="evidence" value="ECO:0007669"/>
    <property type="project" value="TreeGrafter"/>
</dbReference>
<feature type="region of interest" description="Disordered" evidence="1">
    <location>
        <begin position="463"/>
        <end position="497"/>
    </location>
</feature>
<keyword evidence="2" id="KW-1133">Transmembrane helix</keyword>
<dbReference type="Pfam" id="PF03907">
    <property type="entry name" value="Spo7"/>
    <property type="match status" value="1"/>
</dbReference>
<comment type="caution">
    <text evidence="3">The sequence shown here is derived from an EMBL/GenBank/DDBJ whole genome shotgun (WGS) entry which is preliminary data.</text>
</comment>
<feature type="compositionally biased region" description="Polar residues" evidence="1">
    <location>
        <begin position="67"/>
        <end position="85"/>
    </location>
</feature>
<dbReference type="GO" id="GO:0019888">
    <property type="term" value="F:protein phosphatase regulator activity"/>
    <property type="evidence" value="ECO:0007669"/>
    <property type="project" value="InterPro"/>
</dbReference>
<feature type="compositionally biased region" description="Basic residues" evidence="1">
    <location>
        <begin position="206"/>
        <end position="218"/>
    </location>
</feature>
<dbReference type="GO" id="GO:0071595">
    <property type="term" value="C:Nem1-Spo7 phosphatase complex"/>
    <property type="evidence" value="ECO:0007669"/>
    <property type="project" value="TreeGrafter"/>
</dbReference>
<proteinExistence type="predicted"/>
<gene>
    <name evidence="3" type="ORF">FOB60_000945</name>
</gene>
<feature type="compositionally biased region" description="Acidic residues" evidence="1">
    <location>
        <begin position="130"/>
        <end position="140"/>
    </location>
</feature>
<feature type="compositionally biased region" description="Low complexity" evidence="1">
    <location>
        <begin position="182"/>
        <end position="193"/>
    </location>
</feature>
<evidence type="ECO:0000256" key="1">
    <source>
        <dbReference type="SAM" id="MobiDB-lite"/>
    </source>
</evidence>
<sequence length="497" mass="55989">MAQYEFENTTKDNSTTTSTSLDKNDGAELTHNQSSSSSLDDPAVMESYSPGSSNSSPMSLHEPSKSPRLTISHLHNNSIPSSTNYNDFVMYSDSDDIASQSSLDLQNDESKSRRDIQNQLKKLARSHSSDEDEDIDEDEINVININKEESQNDSTSNKGSNSAVHLKPTFAVDETPKRKRSSTSSRNSSPLRRAISPSPDETPSKRASKSRSKIRRRSKEPSEKSHKSLDKSGTGYTSMPPSGKVFRNMLILEESLREQVIQQRAMRRKYLIFLALLCSIISGLAHHLFILDASVSSTGTTRLILKFFLISTVITLLLYHLSGEYQKTIVLPRKFLSSTNKGLRQLNVRLVKIKTPLADKITDLIRELSLFVVNFGLEFFHKISPSSIQNKDSKIEVFLVTCQSQCQPRIGVTDVKLLLNARVFNVDIREGWEIYRSEFWINEGVRRRNNLLSFINGAKLEKKQQLKKRKRTSSTPTHSVPSKLSEENLLKLGSSTK</sequence>
<dbReference type="PANTHER" id="PTHR28249">
    <property type="entry name" value="SPORULATION-SPECIFIC PROTEIN SPO7"/>
    <property type="match status" value="1"/>
</dbReference>
<feature type="transmembrane region" description="Helical" evidence="2">
    <location>
        <begin position="270"/>
        <end position="291"/>
    </location>
</feature>
<feature type="compositionally biased region" description="Low complexity" evidence="1">
    <location>
        <begin position="11"/>
        <end position="21"/>
    </location>
</feature>
<feature type="compositionally biased region" description="Basic and acidic residues" evidence="1">
    <location>
        <begin position="219"/>
        <end position="230"/>
    </location>
</feature>
<dbReference type="GO" id="GO:0006998">
    <property type="term" value="P:nuclear envelope organization"/>
    <property type="evidence" value="ECO:0007669"/>
    <property type="project" value="TreeGrafter"/>
</dbReference>
<feature type="region of interest" description="Disordered" evidence="1">
    <location>
        <begin position="98"/>
        <end position="241"/>
    </location>
</feature>
<dbReference type="Proteomes" id="UP000590412">
    <property type="component" value="Unassembled WGS sequence"/>
</dbReference>
<dbReference type="AlphaFoldDB" id="A0A8X7NSP6"/>
<protein>
    <submittedName>
        <fullName evidence="3">Spo7-like family protein</fullName>
    </submittedName>
</protein>
<evidence type="ECO:0000313" key="4">
    <source>
        <dbReference type="Proteomes" id="UP000590412"/>
    </source>
</evidence>
<keyword evidence="2" id="KW-0472">Membrane</keyword>
<dbReference type="InterPro" id="IPR005605">
    <property type="entry name" value="Spo7"/>
</dbReference>
<reference evidence="3" key="1">
    <citation type="submission" date="2020-03" db="EMBL/GenBank/DDBJ databases">
        <title>FDA dAtabase for Regulatory Grade micrObial Sequences (FDA-ARGOS): Supporting development and validation of Infectious Disease Dx tests.</title>
        <authorList>
            <person name="Campos J."/>
            <person name="Goldberg B."/>
            <person name="Tallon L."/>
            <person name="Sadzewicz L."/>
            <person name="Vavikolanu K."/>
            <person name="Mehta A."/>
            <person name="Aluvathingal J."/>
            <person name="Nadendla S."/>
            <person name="Nandy P."/>
            <person name="Geyer C."/>
            <person name="Yan Y."/>
            <person name="Sichtig H."/>
        </authorList>
    </citation>
    <scope>NUCLEOTIDE SEQUENCE [LARGE SCALE GENOMIC DNA]</scope>
    <source>
        <strain evidence="3">FDAARGOS_652</strain>
    </source>
</reference>
<keyword evidence="2" id="KW-0812">Transmembrane</keyword>
<name>A0A8X7NSP6_CANPA</name>
<feature type="compositionally biased region" description="Polar residues" evidence="1">
    <location>
        <begin position="152"/>
        <end position="163"/>
    </location>
</feature>
<dbReference type="OrthoDB" id="5599171at2759"/>
<feature type="region of interest" description="Disordered" evidence="1">
    <location>
        <begin position="1"/>
        <end position="85"/>
    </location>
</feature>
<dbReference type="PANTHER" id="PTHR28249:SF1">
    <property type="entry name" value="SPORULATION-SPECIFIC PROTEIN SPO7"/>
    <property type="match status" value="1"/>
</dbReference>
<evidence type="ECO:0000313" key="3">
    <source>
        <dbReference type="EMBL" id="KAF6059363.1"/>
    </source>
</evidence>
<organism evidence="3 4">
    <name type="scientific">Candida parapsilosis</name>
    <name type="common">Yeast</name>
    <dbReference type="NCBI Taxonomy" id="5480"/>
    <lineage>
        <taxon>Eukaryota</taxon>
        <taxon>Fungi</taxon>
        <taxon>Dikarya</taxon>
        <taxon>Ascomycota</taxon>
        <taxon>Saccharomycotina</taxon>
        <taxon>Pichiomycetes</taxon>
        <taxon>Debaryomycetaceae</taxon>
        <taxon>Candida/Lodderomyces clade</taxon>
        <taxon>Candida</taxon>
    </lineage>
</organism>
<dbReference type="EMBL" id="JABWAB010000001">
    <property type="protein sequence ID" value="KAF6059363.1"/>
    <property type="molecule type" value="Genomic_DNA"/>
</dbReference>
<feature type="transmembrane region" description="Helical" evidence="2">
    <location>
        <begin position="303"/>
        <end position="321"/>
    </location>
</feature>
<feature type="compositionally biased region" description="Low complexity" evidence="1">
    <location>
        <begin position="47"/>
        <end position="59"/>
    </location>
</feature>
<accession>A0A8X7NSP6</accession>
<feature type="compositionally biased region" description="Polar residues" evidence="1">
    <location>
        <begin position="30"/>
        <end position="39"/>
    </location>
</feature>
<feature type="compositionally biased region" description="Polar residues" evidence="1">
    <location>
        <begin position="473"/>
        <end position="482"/>
    </location>
</feature>